<dbReference type="InterPro" id="IPR006775">
    <property type="entry name" value="GH116_catalytic"/>
</dbReference>
<dbReference type="AlphaFoldDB" id="A0A2P6NPC5"/>
<feature type="domain" description="Glycosyl-hydrolase family 116 catalytic region" evidence="2">
    <location>
        <begin position="478"/>
        <end position="846"/>
    </location>
</feature>
<dbReference type="Proteomes" id="UP000241769">
    <property type="component" value="Unassembled WGS sequence"/>
</dbReference>
<name>A0A2P6NPC5_9EUKA</name>
<dbReference type="InterPro" id="IPR012341">
    <property type="entry name" value="6hp_glycosidase-like_sf"/>
</dbReference>
<dbReference type="STRING" id="1890364.A0A2P6NPC5"/>
<accession>A0A2P6NPC5</accession>
<dbReference type="InterPro" id="IPR024462">
    <property type="entry name" value="GH116_N"/>
</dbReference>
<sequence length="855" mass="98158">MHHHHRHHGHKKHRNTKEGQRWSDETIEQLQIPRAAWMRQMSDIYPPCKEFSVNFFEALKVIPLGWRMWKHTKAVKAEDRAPIMDPFTSKKPSPLMGVPIGGIGSGGITRGWRGDFIRWSITNTGMTSMNNVEADQFSIRIKRNDHIVTSVLHAGPPQPSAESPNRAPENSWNFSGISGRDSFYHAMFPRAWSIYNEPDPNLTITCKQLSPVIANNYQGVFVYQLHNHGKEEVNVDIMWTMQNGHSNSAASEGSHSNEPFDLEGERKIRGIKMTHRGRRNYRVDGAKKNVADTVQYGMGVIESEDVRVTRRTTFHPMSVHSCKELWNEFQQTGNLKENPRSIREQHSAVGGALTASVSIPPGQMREIVFSFGWDSPYVLFGSSKHARRYTKFYGREGDHVTEIVRDALTHYNDWEAQVRFPRDFHEIYERKIDQWQSTIYNDPDLPPDYVGALFNELYFIVDGGTVWTEEDDRDDDIGKFAYLEGLEYLMYNTYDVHFYASFALIMNWPKLELSLQRDIATATRSDSDEKWTLLHSGEEAMRKKKGAVPHDIGTPGEAPWVKVNSYCIQDVSRWKDLPSKFILQVYRDYVATEDKLFLENLLPVVLETFEYLRQFDTDGFPDQTYDIWSAKGISAYSGGLYLACLSAVIEMCKLVPLQEGDLQASRLRGYEELYAMARNSYHDSLWNGTYYNYDSCGQAHSDSIMADMLAGHWYAKICMLSTYVKEEEEMVKGILDVVYENNVVKFGKKMKEKVGHHIGAVNGMRPSGVADTTSIQSQEVWTGTTYALASTMILEGKKEMAFDTARGIIDTTYNTFGYAFQTPEGWDSQGRYRAYAYQRPLAIWSMQWAWHQMKK</sequence>
<dbReference type="GO" id="GO:0008422">
    <property type="term" value="F:beta-glucosidase activity"/>
    <property type="evidence" value="ECO:0007669"/>
    <property type="project" value="TreeGrafter"/>
</dbReference>
<evidence type="ECO:0000313" key="4">
    <source>
        <dbReference type="EMBL" id="PRP85802.1"/>
    </source>
</evidence>
<dbReference type="InterPro" id="IPR052566">
    <property type="entry name" value="Non-lysos_glucosylceramidase"/>
</dbReference>
<feature type="compositionally biased region" description="Polar residues" evidence="1">
    <location>
        <begin position="160"/>
        <end position="172"/>
    </location>
</feature>
<reference evidence="4 5" key="1">
    <citation type="journal article" date="2018" name="Genome Biol. Evol.">
        <title>Multiple Roots of Fruiting Body Formation in Amoebozoa.</title>
        <authorList>
            <person name="Hillmann F."/>
            <person name="Forbes G."/>
            <person name="Novohradska S."/>
            <person name="Ferling I."/>
            <person name="Riege K."/>
            <person name="Groth M."/>
            <person name="Westermann M."/>
            <person name="Marz M."/>
            <person name="Spaller T."/>
            <person name="Winckler T."/>
            <person name="Schaap P."/>
            <person name="Glockner G."/>
        </authorList>
    </citation>
    <scope>NUCLEOTIDE SEQUENCE [LARGE SCALE GENOMIC DNA]</scope>
    <source>
        <strain evidence="4 5">Jena</strain>
    </source>
</reference>
<dbReference type="InterPro" id="IPR008928">
    <property type="entry name" value="6-hairpin_glycosidase_sf"/>
</dbReference>
<feature type="domain" description="Glycosyl-hydrolase family 116 N-terminal" evidence="3">
    <location>
        <begin position="97"/>
        <end position="414"/>
    </location>
</feature>
<keyword evidence="5" id="KW-1185">Reference proteome</keyword>
<dbReference type="SUPFAM" id="SSF48208">
    <property type="entry name" value="Six-hairpin glycosidases"/>
    <property type="match status" value="1"/>
</dbReference>
<dbReference type="PANTHER" id="PTHR12654">
    <property type="entry name" value="BILE ACID BETA-GLUCOSIDASE-RELATED"/>
    <property type="match status" value="1"/>
</dbReference>
<dbReference type="InParanoid" id="A0A2P6NPC5"/>
<organism evidence="4 5">
    <name type="scientific">Planoprotostelium fungivorum</name>
    <dbReference type="NCBI Taxonomy" id="1890364"/>
    <lineage>
        <taxon>Eukaryota</taxon>
        <taxon>Amoebozoa</taxon>
        <taxon>Evosea</taxon>
        <taxon>Variosea</taxon>
        <taxon>Cavosteliida</taxon>
        <taxon>Cavosteliaceae</taxon>
        <taxon>Planoprotostelium</taxon>
    </lineage>
</organism>
<dbReference type="Gene3D" id="1.50.10.10">
    <property type="match status" value="1"/>
</dbReference>
<proteinExistence type="predicted"/>
<feature type="region of interest" description="Disordered" evidence="1">
    <location>
        <begin position="1"/>
        <end position="23"/>
    </location>
</feature>
<dbReference type="EMBL" id="MDYQ01000039">
    <property type="protein sequence ID" value="PRP85802.1"/>
    <property type="molecule type" value="Genomic_DNA"/>
</dbReference>
<evidence type="ECO:0000259" key="3">
    <source>
        <dbReference type="Pfam" id="PF12215"/>
    </source>
</evidence>
<protein>
    <submittedName>
        <fullName evidence="4">Non-lysosomal glucosylceramidase isoform 6</fullName>
    </submittedName>
</protein>
<dbReference type="GO" id="GO:0005975">
    <property type="term" value="P:carbohydrate metabolic process"/>
    <property type="evidence" value="ECO:0007669"/>
    <property type="project" value="InterPro"/>
</dbReference>
<evidence type="ECO:0000256" key="1">
    <source>
        <dbReference type="SAM" id="MobiDB-lite"/>
    </source>
</evidence>
<dbReference type="Pfam" id="PF04685">
    <property type="entry name" value="DUF608"/>
    <property type="match status" value="1"/>
</dbReference>
<gene>
    <name evidence="4" type="ORF">PROFUN_05994</name>
</gene>
<dbReference type="FunCoup" id="A0A2P6NPC5">
    <property type="interactions" value="19"/>
</dbReference>
<evidence type="ECO:0000313" key="5">
    <source>
        <dbReference type="Proteomes" id="UP000241769"/>
    </source>
</evidence>
<evidence type="ECO:0000259" key="2">
    <source>
        <dbReference type="Pfam" id="PF04685"/>
    </source>
</evidence>
<feature type="region of interest" description="Disordered" evidence="1">
    <location>
        <begin position="153"/>
        <end position="172"/>
    </location>
</feature>
<dbReference type="Pfam" id="PF12215">
    <property type="entry name" value="Glyco_hydr_116N"/>
    <property type="match status" value="1"/>
</dbReference>
<dbReference type="OrthoDB" id="730489at2759"/>
<dbReference type="PANTHER" id="PTHR12654:SF0">
    <property type="entry name" value="NON-LYSOSOMAL GLUCOSYLCERAMIDASE"/>
    <property type="match status" value="1"/>
</dbReference>
<comment type="caution">
    <text evidence="4">The sequence shown here is derived from an EMBL/GenBank/DDBJ whole genome shotgun (WGS) entry which is preliminary data.</text>
</comment>
<feature type="compositionally biased region" description="Basic residues" evidence="1">
    <location>
        <begin position="1"/>
        <end position="15"/>
    </location>
</feature>